<evidence type="ECO:0000256" key="5">
    <source>
        <dbReference type="ARBA" id="ARBA00022448"/>
    </source>
</evidence>
<feature type="binding site" description="axial binding residue" evidence="15">
    <location>
        <position position="207"/>
    </location>
    <ligand>
        <name>heme b</name>
        <dbReference type="ChEBI" id="CHEBI:60344"/>
        <label>b566</label>
    </ligand>
    <ligandPart>
        <name>Fe</name>
        <dbReference type="ChEBI" id="CHEBI:18248"/>
    </ligandPart>
</feature>
<dbReference type="InterPro" id="IPR016174">
    <property type="entry name" value="Di-haem_cyt_TM"/>
</dbReference>
<organism evidence="20 21">
    <name type="scientific">Frateuria aurantia (strain ATCC 33424 / DSM 6220 / KCTC 2777 / LMG 1558 / NBRC 3245 / NCIMB 13370)</name>
    <name type="common">Acetobacter aurantius</name>
    <dbReference type="NCBI Taxonomy" id="767434"/>
    <lineage>
        <taxon>Bacteria</taxon>
        <taxon>Pseudomonadati</taxon>
        <taxon>Pseudomonadota</taxon>
        <taxon>Gammaproteobacteria</taxon>
        <taxon>Lysobacterales</taxon>
        <taxon>Rhodanobacteraceae</taxon>
        <taxon>Frateuria</taxon>
    </lineage>
</organism>
<dbReference type="GO" id="GO:0046872">
    <property type="term" value="F:metal ion binding"/>
    <property type="evidence" value="ECO:0007669"/>
    <property type="project" value="UniProtKB-KW"/>
</dbReference>
<proteinExistence type="inferred from homology"/>
<keyword evidence="13 17" id="KW-0472">Membrane</keyword>
<comment type="function">
    <text evidence="1 16">Component of the ubiquinol-cytochrome c reductase complex (complex III or cytochrome b-c1 complex), which is a respiratory chain that generates an electrochemical potential coupled to ATP synthesis.</text>
</comment>
<keyword evidence="5 16" id="KW-0813">Transport</keyword>
<dbReference type="PANTHER" id="PTHR19271">
    <property type="entry name" value="CYTOCHROME B"/>
    <property type="match status" value="1"/>
</dbReference>
<evidence type="ECO:0000256" key="10">
    <source>
        <dbReference type="ARBA" id="ARBA00022982"/>
    </source>
</evidence>
<comment type="similarity">
    <text evidence="16">Belongs to the cytochrome b family.</text>
</comment>
<feature type="binding site" description="axial binding residue" evidence="15">
    <location>
        <position position="91"/>
    </location>
    <ligand>
        <name>heme b</name>
        <dbReference type="ChEBI" id="CHEBI:60344"/>
        <label>b562</label>
    </ligand>
    <ligandPart>
        <name>Fe</name>
        <dbReference type="ChEBI" id="CHEBI:18248"/>
    </ligandPart>
</feature>
<dbReference type="OrthoDB" id="9804503at2"/>
<evidence type="ECO:0000259" key="19">
    <source>
        <dbReference type="PROSITE" id="PS51003"/>
    </source>
</evidence>
<dbReference type="SUPFAM" id="SSF81342">
    <property type="entry name" value="Transmembrane di-heme cytochromes"/>
    <property type="match status" value="1"/>
</dbReference>
<feature type="binding site" evidence="14">
    <location>
        <position position="212"/>
    </location>
    <ligand>
        <name>a ubiquinone</name>
        <dbReference type="ChEBI" id="CHEBI:16389"/>
    </ligand>
</feature>
<evidence type="ECO:0000256" key="16">
    <source>
        <dbReference type="RuleBase" id="RU003385"/>
    </source>
</evidence>
<evidence type="ECO:0000256" key="7">
    <source>
        <dbReference type="ARBA" id="ARBA00022660"/>
    </source>
</evidence>
<evidence type="ECO:0000256" key="6">
    <source>
        <dbReference type="ARBA" id="ARBA00022617"/>
    </source>
</evidence>
<dbReference type="Pfam" id="PF00032">
    <property type="entry name" value="Cytochrom_B_C"/>
    <property type="match status" value="1"/>
</dbReference>
<dbReference type="InterPro" id="IPR048259">
    <property type="entry name" value="Cytochrome_b_N_euk/bac"/>
</dbReference>
<keyword evidence="21" id="KW-1185">Reference proteome</keyword>
<keyword evidence="8 16" id="KW-0812">Transmembrane</keyword>
<reference evidence="20" key="1">
    <citation type="submission" date="2012-02" db="EMBL/GenBank/DDBJ databases">
        <title>The complete genome of Frateuria aurantia DSM 6220.</title>
        <authorList>
            <consortium name="US DOE Joint Genome Institute (JGI-PGF)"/>
            <person name="Lucas S."/>
            <person name="Copeland A."/>
            <person name="Lapidus A."/>
            <person name="Glavina del Rio T."/>
            <person name="Dalin E."/>
            <person name="Tice H."/>
            <person name="Bruce D."/>
            <person name="Goodwin L."/>
            <person name="Pitluck S."/>
            <person name="Peters L."/>
            <person name="Ovchinnikova G."/>
            <person name="Teshima H."/>
            <person name="Kyrpides N."/>
            <person name="Mavromatis K."/>
            <person name="Ivanova N."/>
            <person name="Brettin T."/>
            <person name="Detter J.C."/>
            <person name="Han C."/>
            <person name="Larimer F."/>
            <person name="Land M."/>
            <person name="Hauser L."/>
            <person name="Markowitz V."/>
            <person name="Cheng J.-F."/>
            <person name="Hugenholtz P."/>
            <person name="Woyke T."/>
            <person name="Wu D."/>
            <person name="Brambilla E."/>
            <person name="Klenk H.-P."/>
            <person name="Eisen J.A."/>
        </authorList>
    </citation>
    <scope>NUCLEOTIDE SEQUENCE</scope>
    <source>
        <strain evidence="20">DSM 6220</strain>
    </source>
</reference>
<evidence type="ECO:0000256" key="1">
    <source>
        <dbReference type="ARBA" id="ARBA00002444"/>
    </source>
</evidence>
<dbReference type="PROSITE" id="PS51003">
    <property type="entry name" value="CYTB_CTER"/>
    <property type="match status" value="1"/>
</dbReference>
<feature type="transmembrane region" description="Helical" evidence="17">
    <location>
        <begin position="356"/>
        <end position="381"/>
    </location>
</feature>
<dbReference type="KEGG" id="fau:Fraau_2242"/>
<dbReference type="RefSeq" id="WP_014403621.1">
    <property type="nucleotide sequence ID" value="NC_017033.1"/>
</dbReference>
<comment type="cofactor">
    <cofactor evidence="16">
        <name>heme b</name>
        <dbReference type="ChEBI" id="CHEBI:60344"/>
    </cofactor>
    <text evidence="16">Binds 2 heme groups non-covalently.</text>
</comment>
<evidence type="ECO:0000256" key="3">
    <source>
        <dbReference type="ARBA" id="ARBA00011649"/>
    </source>
</evidence>
<dbReference type="GO" id="GO:0008121">
    <property type="term" value="F:quinol-cytochrome-c reductase activity"/>
    <property type="evidence" value="ECO:0007669"/>
    <property type="project" value="InterPro"/>
</dbReference>
<accession>H8L539</accession>
<keyword evidence="9 15" id="KW-0479">Metal-binding</keyword>
<keyword evidence="12 15" id="KW-0408">Iron</keyword>
<dbReference type="eggNOG" id="COG1290">
    <property type="taxonomic scope" value="Bacteria"/>
</dbReference>
<dbReference type="HOGENOM" id="CLU_031114_3_0_6"/>
<dbReference type="InterPro" id="IPR030689">
    <property type="entry name" value="Cytochrome_b"/>
</dbReference>
<gene>
    <name evidence="20" type="ordered locus">Fraau_2242</name>
</gene>
<feature type="transmembrane region" description="Helical" evidence="17">
    <location>
        <begin position="148"/>
        <end position="167"/>
    </location>
</feature>
<feature type="transmembrane region" description="Helical" evidence="17">
    <location>
        <begin position="83"/>
        <end position="109"/>
    </location>
</feature>
<feature type="transmembrane region" description="Helical" evidence="17">
    <location>
        <begin position="188"/>
        <end position="210"/>
    </location>
</feature>
<dbReference type="Pfam" id="PF00033">
    <property type="entry name" value="Cytochrome_B"/>
    <property type="match status" value="1"/>
</dbReference>
<evidence type="ECO:0000256" key="2">
    <source>
        <dbReference type="ARBA" id="ARBA00004141"/>
    </source>
</evidence>
<feature type="transmembrane region" description="Helical" evidence="17">
    <location>
        <begin position="121"/>
        <end position="142"/>
    </location>
</feature>
<comment type="cofactor">
    <cofactor evidence="15">
        <name>heme</name>
        <dbReference type="ChEBI" id="CHEBI:30413"/>
    </cofactor>
    <text evidence="15">Binds 2 heme groups non-covalently.</text>
</comment>
<evidence type="ECO:0000313" key="21">
    <source>
        <dbReference type="Proteomes" id="UP000005234"/>
    </source>
</evidence>
<dbReference type="Gene3D" id="1.20.810.10">
    <property type="entry name" value="Cytochrome Bc1 Complex, Chain C"/>
    <property type="match status" value="1"/>
</dbReference>
<protein>
    <recommendedName>
        <fullName evidence="4 16">Cytochrome b</fullName>
    </recommendedName>
</protein>
<evidence type="ECO:0000256" key="14">
    <source>
        <dbReference type="PIRSR" id="PIRSR038885-1"/>
    </source>
</evidence>
<dbReference type="CDD" id="cd00284">
    <property type="entry name" value="Cytochrome_b_N"/>
    <property type="match status" value="1"/>
</dbReference>
<dbReference type="InterPro" id="IPR027387">
    <property type="entry name" value="Cytb/b6-like_sf"/>
</dbReference>
<feature type="transmembrane region" description="Helical" evidence="17">
    <location>
        <begin position="253"/>
        <end position="278"/>
    </location>
</feature>
<evidence type="ECO:0000256" key="4">
    <source>
        <dbReference type="ARBA" id="ARBA00013531"/>
    </source>
</evidence>
<feature type="domain" description="Cytochrome b/b6 C-terminal region profile" evidence="19">
    <location>
        <begin position="234"/>
        <end position="425"/>
    </location>
</feature>
<keyword evidence="10 16" id="KW-0249">Electron transport</keyword>
<dbReference type="SUPFAM" id="SSF81648">
    <property type="entry name" value="a domain/subunit of cytochrome bc1 complex (Ubiquinol-cytochrome c reductase)"/>
    <property type="match status" value="1"/>
</dbReference>
<feature type="domain" description="Cytochrome b/b6 N-terminal region profile" evidence="18">
    <location>
        <begin position="7"/>
        <end position="220"/>
    </location>
</feature>
<feature type="transmembrane region" description="Helical" evidence="17">
    <location>
        <begin position="37"/>
        <end position="63"/>
    </location>
</feature>
<dbReference type="InterPro" id="IPR036150">
    <property type="entry name" value="Cyt_b/b6_C_sf"/>
</dbReference>
<dbReference type="PROSITE" id="PS51002">
    <property type="entry name" value="CYTB_NTER"/>
    <property type="match status" value="1"/>
</dbReference>
<evidence type="ECO:0000256" key="15">
    <source>
        <dbReference type="PIRSR" id="PIRSR038885-2"/>
    </source>
</evidence>
<dbReference type="FunFam" id="1.20.810.10:FF:000004">
    <property type="entry name" value="Cytochrome b"/>
    <property type="match status" value="1"/>
</dbReference>
<dbReference type="GO" id="GO:0022904">
    <property type="term" value="P:respiratory electron transport chain"/>
    <property type="evidence" value="ECO:0007669"/>
    <property type="project" value="InterPro"/>
</dbReference>
<feature type="transmembrane region" description="Helical" evidence="17">
    <location>
        <begin position="393"/>
        <end position="413"/>
    </location>
</feature>
<name>H8L539_FRAAD</name>
<dbReference type="InterPro" id="IPR005797">
    <property type="entry name" value="Cyt_b/b6_N"/>
</dbReference>
<keyword evidence="6 15" id="KW-0349">Heme</keyword>
<evidence type="ECO:0000256" key="17">
    <source>
        <dbReference type="SAM" id="Phobius"/>
    </source>
</evidence>
<evidence type="ECO:0000256" key="12">
    <source>
        <dbReference type="ARBA" id="ARBA00023004"/>
    </source>
</evidence>
<evidence type="ECO:0000256" key="13">
    <source>
        <dbReference type="ARBA" id="ARBA00023136"/>
    </source>
</evidence>
<dbReference type="GO" id="GO:0045275">
    <property type="term" value="C:respiratory chain complex III"/>
    <property type="evidence" value="ECO:0007669"/>
    <property type="project" value="InterPro"/>
</dbReference>
<dbReference type="PIRSF" id="PIRSF038885">
    <property type="entry name" value="COB"/>
    <property type="match status" value="1"/>
</dbReference>
<dbReference type="PANTHER" id="PTHR19271:SF16">
    <property type="entry name" value="CYTOCHROME B"/>
    <property type="match status" value="1"/>
</dbReference>
<dbReference type="STRING" id="767434.Fraau_2242"/>
<evidence type="ECO:0000256" key="8">
    <source>
        <dbReference type="ARBA" id="ARBA00022692"/>
    </source>
</evidence>
<dbReference type="Proteomes" id="UP000005234">
    <property type="component" value="Chromosome"/>
</dbReference>
<comment type="subcellular location">
    <subcellularLocation>
        <location evidence="2">Membrane</location>
        <topology evidence="2">Multi-pass membrane protein</topology>
    </subcellularLocation>
</comment>
<dbReference type="GO" id="GO:0016491">
    <property type="term" value="F:oxidoreductase activity"/>
    <property type="evidence" value="ECO:0007669"/>
    <property type="project" value="InterPro"/>
</dbReference>
<evidence type="ECO:0000256" key="9">
    <source>
        <dbReference type="ARBA" id="ARBA00022723"/>
    </source>
</evidence>
<comment type="subunit">
    <text evidence="3 16">The main subunits of complex b-c1 are: cytochrome b, cytochrome c1 and the Rieske protein.</text>
</comment>
<dbReference type="AlphaFoldDB" id="H8L539"/>
<evidence type="ECO:0000256" key="11">
    <source>
        <dbReference type="ARBA" id="ARBA00022989"/>
    </source>
</evidence>
<keyword evidence="7 16" id="KW-0679">Respiratory chain</keyword>
<feature type="binding site" description="axial binding residue" evidence="15">
    <location>
        <position position="192"/>
    </location>
    <ligand>
        <name>heme b</name>
        <dbReference type="ChEBI" id="CHEBI:60344"/>
        <label>b562</label>
    </ligand>
    <ligandPart>
        <name>Fe</name>
        <dbReference type="ChEBI" id="CHEBI:18248"/>
    </ligandPart>
</feature>
<feature type="binding site" description="axial binding residue" evidence="15">
    <location>
        <position position="105"/>
    </location>
    <ligand>
        <name>heme b</name>
        <dbReference type="ChEBI" id="CHEBI:60344"/>
        <label>b566</label>
    </ligand>
    <ligandPart>
        <name>Fe</name>
        <dbReference type="ChEBI" id="CHEBI:18248"/>
    </ligandPart>
</feature>
<sequence length="430" mass="48332">MSGPDRQPSWLESRLPSLGQAWRKHVSEYYAPRNFNIWYYFGSLALLALVNQLVTGLFLAMNYQPSAQGAFDSVQYIMRDVPWGWLIRYMHAVGASLLFVVIFLHMFRGLMYGSYQRPRELVWLLGMLLFAALMAEAFMGYVLPWGNMSFWGAKVIISLFGTVPVVGDRLVQWIMGDFLPADATLNRFFALHVIGLPLAILVLVGLHVLALHDVGSNNPDGIEIKDGPRGHSMDPARPADGIPFHPYYTSKDLVGAGVFLWIGAWIVFFAPTMGGWFLEPDNFLPANPMLTPEHIAPVWYFTPFYAILRMIPSLFGSALWGTLVMAASILLLFALPWIDAGTIRSIRYRGRGFRWALALFVLAFLGLGLVGAGLVAKWLAVLAPAVDAGFWELLLGRVLTLMYFGYFLFLGLYTRLGWERPCKPLPERVR</sequence>
<evidence type="ECO:0000313" key="20">
    <source>
        <dbReference type="EMBL" id="AFC86618.1"/>
    </source>
</evidence>
<dbReference type="InterPro" id="IPR005798">
    <property type="entry name" value="Cyt_b/b6_C"/>
</dbReference>
<dbReference type="EMBL" id="CP003350">
    <property type="protein sequence ID" value="AFC86618.1"/>
    <property type="molecule type" value="Genomic_DNA"/>
</dbReference>
<feature type="transmembrane region" description="Helical" evidence="17">
    <location>
        <begin position="314"/>
        <end position="335"/>
    </location>
</feature>
<evidence type="ECO:0000259" key="18">
    <source>
        <dbReference type="PROSITE" id="PS51002"/>
    </source>
</evidence>
<keyword evidence="11 17" id="KW-1133">Transmembrane helix</keyword>